<gene>
    <name evidence="3" type="ORF">I5803_07075</name>
</gene>
<proteinExistence type="predicted"/>
<evidence type="ECO:0000256" key="1">
    <source>
        <dbReference type="SAM" id="MobiDB-lite"/>
    </source>
</evidence>
<dbReference type="InterPro" id="IPR024572">
    <property type="entry name" value="RcnB"/>
</dbReference>
<dbReference type="Pfam" id="PF11776">
    <property type="entry name" value="RcnB"/>
    <property type="match status" value="1"/>
</dbReference>
<protein>
    <submittedName>
        <fullName evidence="3">RcnB family protein</fullName>
    </submittedName>
</protein>
<dbReference type="AlphaFoldDB" id="A0A931H373"/>
<dbReference type="RefSeq" id="WP_196985672.1">
    <property type="nucleotide sequence ID" value="NZ_JADWYS010000001.1"/>
</dbReference>
<sequence>MKSTVIASTVFAAAALGFSSLALAQDHGRADRHEHRGQAQRQWQQPQHQQPQYRQPQYQQRQYQPQYQHPQYQQRSYAPQAQWRGQWAGHGSYRRGDVLPWQYRQRAYYVNDWRERQLYAPPYGYQWVRDDAGDYLLVALATGIIANLLINSY</sequence>
<reference evidence="3" key="1">
    <citation type="submission" date="2020-11" db="EMBL/GenBank/DDBJ databases">
        <title>Bacterial whole genome sequence for Caenimonas sp. DR4.4.</title>
        <authorList>
            <person name="Le V."/>
            <person name="Ko S.-R."/>
            <person name="Ahn C.-Y."/>
            <person name="Oh H.-M."/>
        </authorList>
    </citation>
    <scope>NUCLEOTIDE SEQUENCE</scope>
    <source>
        <strain evidence="3">DR4.4</strain>
    </source>
</reference>
<name>A0A931H373_9BURK</name>
<feature type="compositionally biased region" description="Low complexity" evidence="1">
    <location>
        <begin position="39"/>
        <end position="75"/>
    </location>
</feature>
<accession>A0A931H373</accession>
<feature type="region of interest" description="Disordered" evidence="1">
    <location>
        <begin position="27"/>
        <end position="75"/>
    </location>
</feature>
<evidence type="ECO:0000313" key="3">
    <source>
        <dbReference type="EMBL" id="MBG9387774.1"/>
    </source>
</evidence>
<organism evidence="3 4">
    <name type="scientific">Caenimonas aquaedulcis</name>
    <dbReference type="NCBI Taxonomy" id="2793270"/>
    <lineage>
        <taxon>Bacteria</taxon>
        <taxon>Pseudomonadati</taxon>
        <taxon>Pseudomonadota</taxon>
        <taxon>Betaproteobacteria</taxon>
        <taxon>Burkholderiales</taxon>
        <taxon>Comamonadaceae</taxon>
        <taxon>Caenimonas</taxon>
    </lineage>
</organism>
<dbReference type="Proteomes" id="UP000651050">
    <property type="component" value="Unassembled WGS sequence"/>
</dbReference>
<evidence type="ECO:0000256" key="2">
    <source>
        <dbReference type="SAM" id="SignalP"/>
    </source>
</evidence>
<feature type="signal peptide" evidence="2">
    <location>
        <begin position="1"/>
        <end position="24"/>
    </location>
</feature>
<feature type="compositionally biased region" description="Basic and acidic residues" evidence="1">
    <location>
        <begin position="27"/>
        <end position="37"/>
    </location>
</feature>
<keyword evidence="4" id="KW-1185">Reference proteome</keyword>
<dbReference type="Gene3D" id="3.10.450.160">
    <property type="entry name" value="inner membrane protein cigr"/>
    <property type="match status" value="1"/>
</dbReference>
<comment type="caution">
    <text evidence="3">The sequence shown here is derived from an EMBL/GenBank/DDBJ whole genome shotgun (WGS) entry which is preliminary data.</text>
</comment>
<feature type="chain" id="PRO_5037069858" evidence="2">
    <location>
        <begin position="25"/>
        <end position="153"/>
    </location>
</feature>
<keyword evidence="2" id="KW-0732">Signal</keyword>
<dbReference type="EMBL" id="JADWYS010000001">
    <property type="protein sequence ID" value="MBG9387774.1"/>
    <property type="molecule type" value="Genomic_DNA"/>
</dbReference>
<evidence type="ECO:0000313" key="4">
    <source>
        <dbReference type="Proteomes" id="UP000651050"/>
    </source>
</evidence>